<reference evidence="2" key="2">
    <citation type="submission" date="2025-08" db="UniProtKB">
        <authorList>
            <consortium name="Ensembl"/>
        </authorList>
    </citation>
    <scope>IDENTIFICATION</scope>
</reference>
<organism evidence="2 3">
    <name type="scientific">Poecilia formosa</name>
    <name type="common">Amazon molly</name>
    <name type="synonym">Limia formosa</name>
    <dbReference type="NCBI Taxonomy" id="48698"/>
    <lineage>
        <taxon>Eukaryota</taxon>
        <taxon>Metazoa</taxon>
        <taxon>Chordata</taxon>
        <taxon>Craniata</taxon>
        <taxon>Vertebrata</taxon>
        <taxon>Euteleostomi</taxon>
        <taxon>Actinopterygii</taxon>
        <taxon>Neopterygii</taxon>
        <taxon>Teleostei</taxon>
        <taxon>Neoteleostei</taxon>
        <taxon>Acanthomorphata</taxon>
        <taxon>Ovalentaria</taxon>
        <taxon>Atherinomorphae</taxon>
        <taxon>Cyprinodontiformes</taxon>
        <taxon>Poeciliidae</taxon>
        <taxon>Poeciliinae</taxon>
        <taxon>Poecilia</taxon>
    </lineage>
</organism>
<dbReference type="STRING" id="48698.ENSPFOP00000024432"/>
<dbReference type="Proteomes" id="UP000028760">
    <property type="component" value="Unassembled WGS sequence"/>
</dbReference>
<dbReference type="AlphaFoldDB" id="A0A096LZ41"/>
<dbReference type="Gene3D" id="1.20.1070.10">
    <property type="entry name" value="Rhodopsin 7-helix transmembrane proteins"/>
    <property type="match status" value="1"/>
</dbReference>
<reference evidence="2" key="3">
    <citation type="submission" date="2025-09" db="UniProtKB">
        <authorList>
            <consortium name="Ensembl"/>
        </authorList>
    </citation>
    <scope>IDENTIFICATION</scope>
</reference>
<evidence type="ECO:0000256" key="1">
    <source>
        <dbReference type="SAM" id="Phobius"/>
    </source>
</evidence>
<sequence>TNTEIMNHKKLPNNLVNPITASGYDCYIAHPTRFIFITFTVTQVALLSPLCASILYLGLQQLQQSHSDCFTYHMVVMELIGVFGCIVSFTGVCMKHLEILKAGLQVFWFTWYGQISFHTLTCVQRYLAVVHPVTYRCLRKGRGIRIRNICIGCIWMLCFGGAGGVNTGKYVYLDSSLMALSSVIVLFCSVSVLCVLVRPGPGGPGSERADQSKRKAFCTILVILGILMFRFCFGLVWVFFDISGNAAECMLLTCGICINIPSSLVLPLLFLQRRGKLWCCKSIYKLCCDSSD</sequence>
<feature type="transmembrane region" description="Helical" evidence="1">
    <location>
        <begin position="34"/>
        <end position="58"/>
    </location>
</feature>
<evidence type="ECO:0000313" key="3">
    <source>
        <dbReference type="Proteomes" id="UP000028760"/>
    </source>
</evidence>
<keyword evidence="1" id="KW-0472">Membrane</keyword>
<keyword evidence="3" id="KW-1185">Reference proteome</keyword>
<feature type="transmembrane region" description="Helical" evidence="1">
    <location>
        <begin position="217"/>
        <end position="238"/>
    </location>
</feature>
<keyword evidence="1" id="KW-1133">Transmembrane helix</keyword>
<feature type="transmembrane region" description="Helical" evidence="1">
    <location>
        <begin position="70"/>
        <end position="92"/>
    </location>
</feature>
<feature type="transmembrane region" description="Helical" evidence="1">
    <location>
        <begin position="146"/>
        <end position="165"/>
    </location>
</feature>
<keyword evidence="1" id="KW-0812">Transmembrane</keyword>
<reference evidence="3" key="1">
    <citation type="submission" date="2013-10" db="EMBL/GenBank/DDBJ databases">
        <authorList>
            <person name="Schartl M."/>
            <person name="Warren W."/>
        </authorList>
    </citation>
    <scope>NUCLEOTIDE SEQUENCE [LARGE SCALE GENOMIC DNA]</scope>
    <source>
        <strain evidence="3">female</strain>
    </source>
</reference>
<dbReference type="SUPFAM" id="SSF81321">
    <property type="entry name" value="Family A G protein-coupled receptor-like"/>
    <property type="match status" value="1"/>
</dbReference>
<dbReference type="GeneTree" id="ENSGT00770000121696"/>
<feature type="transmembrane region" description="Helical" evidence="1">
    <location>
        <begin position="177"/>
        <end position="197"/>
    </location>
</feature>
<proteinExistence type="predicted"/>
<dbReference type="Ensembl" id="ENSPFOT00000024179.1">
    <property type="protein sequence ID" value="ENSPFOP00000024432.1"/>
    <property type="gene ID" value="ENSPFOG00000023333.1"/>
</dbReference>
<evidence type="ECO:0008006" key="4">
    <source>
        <dbReference type="Google" id="ProtNLM"/>
    </source>
</evidence>
<dbReference type="EMBL" id="AYCK01012347">
    <property type="status" value="NOT_ANNOTATED_CDS"/>
    <property type="molecule type" value="Genomic_DNA"/>
</dbReference>
<name>A0A096LZ41_POEFO</name>
<feature type="transmembrane region" description="Helical" evidence="1">
    <location>
        <begin position="250"/>
        <end position="271"/>
    </location>
</feature>
<evidence type="ECO:0000313" key="2">
    <source>
        <dbReference type="Ensembl" id="ENSPFOP00000024432.1"/>
    </source>
</evidence>
<protein>
    <recommendedName>
        <fullName evidence="4">G-protein coupled receptors family 1 profile domain-containing protein</fullName>
    </recommendedName>
</protein>
<accession>A0A096LZ41</accession>